<accession>A0A9P1IRH2</accession>
<sequence>MKQRLFNSVRKKNVLCNSILMPMLSAYPVIDPIVITFALTDYREAVFKIFGRNTKRISNNLATVLETIPRPG</sequence>
<protein>
    <submittedName>
        <fullName evidence="1">Uncharacterized protein</fullName>
    </submittedName>
</protein>
<name>A0A9P1IRH2_9PELO</name>
<reference evidence="1" key="1">
    <citation type="submission" date="2022-11" db="EMBL/GenBank/DDBJ databases">
        <authorList>
            <person name="Kikuchi T."/>
        </authorList>
    </citation>
    <scope>NUCLEOTIDE SEQUENCE</scope>
    <source>
        <strain evidence="1">PS1010</strain>
    </source>
</reference>
<evidence type="ECO:0000313" key="1">
    <source>
        <dbReference type="EMBL" id="CAI5450695.1"/>
    </source>
</evidence>
<comment type="caution">
    <text evidence="1">The sequence shown here is derived from an EMBL/GenBank/DDBJ whole genome shotgun (WGS) entry which is preliminary data.</text>
</comment>
<organism evidence="1 2">
    <name type="scientific">Caenorhabditis angaria</name>
    <dbReference type="NCBI Taxonomy" id="860376"/>
    <lineage>
        <taxon>Eukaryota</taxon>
        <taxon>Metazoa</taxon>
        <taxon>Ecdysozoa</taxon>
        <taxon>Nematoda</taxon>
        <taxon>Chromadorea</taxon>
        <taxon>Rhabditida</taxon>
        <taxon>Rhabditina</taxon>
        <taxon>Rhabditomorpha</taxon>
        <taxon>Rhabditoidea</taxon>
        <taxon>Rhabditidae</taxon>
        <taxon>Peloderinae</taxon>
        <taxon>Caenorhabditis</taxon>
    </lineage>
</organism>
<gene>
    <name evidence="1" type="ORF">CAMP_LOCUS13332</name>
</gene>
<dbReference type="Proteomes" id="UP001152747">
    <property type="component" value="Unassembled WGS sequence"/>
</dbReference>
<evidence type="ECO:0000313" key="2">
    <source>
        <dbReference type="Proteomes" id="UP001152747"/>
    </source>
</evidence>
<dbReference type="EMBL" id="CANHGI010000005">
    <property type="protein sequence ID" value="CAI5450695.1"/>
    <property type="molecule type" value="Genomic_DNA"/>
</dbReference>
<dbReference type="AlphaFoldDB" id="A0A9P1IRH2"/>
<keyword evidence="2" id="KW-1185">Reference proteome</keyword>
<proteinExistence type="predicted"/>